<name>W6V192_ECHGR</name>
<gene>
    <name evidence="1" type="ORF">EGR_00637</name>
</gene>
<keyword evidence="2" id="KW-1185">Reference proteome</keyword>
<dbReference type="GeneID" id="36336352"/>
<organism evidence="1 2">
    <name type="scientific">Echinococcus granulosus</name>
    <name type="common">Hydatid tapeworm</name>
    <dbReference type="NCBI Taxonomy" id="6210"/>
    <lineage>
        <taxon>Eukaryota</taxon>
        <taxon>Metazoa</taxon>
        <taxon>Spiralia</taxon>
        <taxon>Lophotrochozoa</taxon>
        <taxon>Platyhelminthes</taxon>
        <taxon>Cestoda</taxon>
        <taxon>Eucestoda</taxon>
        <taxon>Cyclophyllidea</taxon>
        <taxon>Taeniidae</taxon>
        <taxon>Echinococcus</taxon>
        <taxon>Echinococcus granulosus group</taxon>
    </lineage>
</organism>
<dbReference type="EMBL" id="APAU02000002">
    <property type="protein sequence ID" value="EUB64687.1"/>
    <property type="molecule type" value="Genomic_DNA"/>
</dbReference>
<accession>W6V192</accession>
<reference evidence="1 2" key="1">
    <citation type="journal article" date="2013" name="Nat. Genet.">
        <title>The genome of the hydatid tapeworm Echinococcus granulosus.</title>
        <authorList>
            <person name="Zheng H."/>
            <person name="Zhang W."/>
            <person name="Zhang L."/>
            <person name="Zhang Z."/>
            <person name="Li J."/>
            <person name="Lu G."/>
            <person name="Zhu Y."/>
            <person name="Wang Y."/>
            <person name="Huang Y."/>
            <person name="Liu J."/>
            <person name="Kang H."/>
            <person name="Chen J."/>
            <person name="Wang L."/>
            <person name="Chen A."/>
            <person name="Yu S."/>
            <person name="Gao Z."/>
            <person name="Jin L."/>
            <person name="Gu W."/>
            <person name="Wang Z."/>
            <person name="Zhao L."/>
            <person name="Shi B."/>
            <person name="Wen H."/>
            <person name="Lin R."/>
            <person name="Jones M.K."/>
            <person name="Brejova B."/>
            <person name="Vinar T."/>
            <person name="Zhao G."/>
            <person name="McManus D.P."/>
            <person name="Chen Z."/>
            <person name="Zhou Y."/>
            <person name="Wang S."/>
        </authorList>
    </citation>
    <scope>NUCLEOTIDE SEQUENCE [LARGE SCALE GENOMIC DNA]</scope>
</reference>
<dbReference type="CTD" id="36336352"/>
<dbReference type="RefSeq" id="XP_024355883.1">
    <property type="nucleotide sequence ID" value="XM_024489886.1"/>
</dbReference>
<proteinExistence type="predicted"/>
<sequence>MWHHFCHVKDLTNQQRNTRFIPSANLPQGHLPKIDKILPKQEQTTLPLIAEISKKSLFGQLNFIKYTSPIFHYRPHPVLLKTSFYITTALYFRKNILISISSWAFEEILRGLMDDCNISVWDTLPTLKAFMLVGNSAMFENRLSNLLHINLYNQREFPFRIVNFAFTNFAQGNIHKAVLLKFTDHFRFININYFTAN</sequence>
<protein>
    <submittedName>
        <fullName evidence="1">Uncharacterized protein</fullName>
    </submittedName>
</protein>
<dbReference type="AlphaFoldDB" id="W6V192"/>
<dbReference type="Proteomes" id="UP000019149">
    <property type="component" value="Unassembled WGS sequence"/>
</dbReference>
<dbReference type="KEGG" id="egl:EGR_00637"/>
<evidence type="ECO:0000313" key="1">
    <source>
        <dbReference type="EMBL" id="EUB64687.1"/>
    </source>
</evidence>
<evidence type="ECO:0000313" key="2">
    <source>
        <dbReference type="Proteomes" id="UP000019149"/>
    </source>
</evidence>
<comment type="caution">
    <text evidence="1">The sequence shown here is derived from an EMBL/GenBank/DDBJ whole genome shotgun (WGS) entry which is preliminary data.</text>
</comment>